<comment type="caution">
    <text evidence="3">The sequence shown here is derived from an EMBL/GenBank/DDBJ whole genome shotgun (WGS) entry which is preliminary data.</text>
</comment>
<feature type="transmembrane region" description="Helical" evidence="2">
    <location>
        <begin position="39"/>
        <end position="61"/>
    </location>
</feature>
<keyword evidence="2" id="KW-0812">Transmembrane</keyword>
<feature type="region of interest" description="Disordered" evidence="1">
    <location>
        <begin position="1"/>
        <end position="22"/>
    </location>
</feature>
<evidence type="ECO:0000313" key="3">
    <source>
        <dbReference type="EMBL" id="GAF90827.1"/>
    </source>
</evidence>
<dbReference type="AlphaFoldDB" id="X0TRP3"/>
<dbReference type="EMBL" id="BARS01015470">
    <property type="protein sequence ID" value="GAF90827.1"/>
    <property type="molecule type" value="Genomic_DNA"/>
</dbReference>
<dbReference type="InterPro" id="IPR050445">
    <property type="entry name" value="Bact_polysacc_biosynth/exp"/>
</dbReference>
<sequence>AVPPMSSMHHRHAQAGHRTGAGSPQGITLQFVLTAMRQWWKVATPVGLTLAVTAVALIWWLTPRQYEAHALLQIREKKPYLAFAERDNWDRFVKTQLDLIRRPSLLAEVVSRDRHPEVAGIPELNEQTLVERWLKWEPDPIQRLQKKLQVTPVGGSDLLQISFTCRDSVHSMAVVNAVAQEYQKLLKGQGDEQDVDLIERLEKERGLRTRPGGKVATAREKVRKLTEKAMGKNPFAAAPDPGLPVESPSVRLQDSLINAEASREVLKVEIKALEESFVWLGSAG</sequence>
<dbReference type="PANTHER" id="PTHR32309:SF31">
    <property type="entry name" value="CAPSULAR EXOPOLYSACCHARIDE FAMILY"/>
    <property type="match status" value="1"/>
</dbReference>
<keyword evidence="2" id="KW-0472">Membrane</keyword>
<feature type="non-terminal residue" evidence="3">
    <location>
        <position position="1"/>
    </location>
</feature>
<protein>
    <recommendedName>
        <fullName evidence="4">Polysaccharide chain length determinant N-terminal domain-containing protein</fullName>
    </recommendedName>
</protein>
<feature type="non-terminal residue" evidence="3">
    <location>
        <position position="284"/>
    </location>
</feature>
<gene>
    <name evidence="3" type="ORF">S01H1_25594</name>
</gene>
<accession>X0TRP3</accession>
<evidence type="ECO:0000256" key="2">
    <source>
        <dbReference type="SAM" id="Phobius"/>
    </source>
</evidence>
<evidence type="ECO:0000256" key="1">
    <source>
        <dbReference type="SAM" id="MobiDB-lite"/>
    </source>
</evidence>
<dbReference type="PANTHER" id="PTHR32309">
    <property type="entry name" value="TYROSINE-PROTEIN KINASE"/>
    <property type="match status" value="1"/>
</dbReference>
<organism evidence="3">
    <name type="scientific">marine sediment metagenome</name>
    <dbReference type="NCBI Taxonomy" id="412755"/>
    <lineage>
        <taxon>unclassified sequences</taxon>
        <taxon>metagenomes</taxon>
        <taxon>ecological metagenomes</taxon>
    </lineage>
</organism>
<proteinExistence type="predicted"/>
<name>X0TRP3_9ZZZZ</name>
<reference evidence="3" key="1">
    <citation type="journal article" date="2014" name="Front. Microbiol.">
        <title>High frequency of phylogenetically diverse reductive dehalogenase-homologous genes in deep subseafloor sedimentary metagenomes.</title>
        <authorList>
            <person name="Kawai M."/>
            <person name="Futagami T."/>
            <person name="Toyoda A."/>
            <person name="Takaki Y."/>
            <person name="Nishi S."/>
            <person name="Hori S."/>
            <person name="Arai W."/>
            <person name="Tsubouchi T."/>
            <person name="Morono Y."/>
            <person name="Uchiyama I."/>
            <person name="Ito T."/>
            <person name="Fujiyama A."/>
            <person name="Inagaki F."/>
            <person name="Takami H."/>
        </authorList>
    </citation>
    <scope>NUCLEOTIDE SEQUENCE</scope>
    <source>
        <strain evidence="3">Expedition CK06-06</strain>
    </source>
</reference>
<evidence type="ECO:0008006" key="4">
    <source>
        <dbReference type="Google" id="ProtNLM"/>
    </source>
</evidence>
<keyword evidence="2" id="KW-1133">Transmembrane helix</keyword>